<evidence type="ECO:0000259" key="1">
    <source>
        <dbReference type="PROSITE" id="PS50883"/>
    </source>
</evidence>
<dbReference type="Proteomes" id="UP000319411">
    <property type="component" value="Plasmid unnamed1"/>
</dbReference>
<dbReference type="InterPro" id="IPR003018">
    <property type="entry name" value="GAF"/>
</dbReference>
<protein>
    <submittedName>
        <fullName evidence="2">EAL domain-containing protein</fullName>
    </submittedName>
</protein>
<sequence>MLFNLSGDSDRRIRALQALREPDESRDDVLRKFTRLTSQVLGIPGCFVSVLDDDAQYIRASCNFSLKYSSREDSLCRHVVDGETAMIVPDTWMDARFVTHHFVTGDPFIRFYAGVPLRNRENVILGTLCVTDSQPHPFSDMQIATLQLLAEIVMSFLEAWHSAGDTDPVTGLPNRHRLLRDLQTLATQGDTTPRRLVLIDCIDMPRAYELARSMGMGPVEELLKDVATLLPLRLRPGMGEMLYTVATGRFAILTPDHSRLSASWIAGRMEGISADMGEGLSVALTTHTGQADFTSGAFPAPEILRRALSAVNEAVGRGVPAVAFSETEDIRHTRDFTLMHEFAAALKTGEGLYLVYQPKICLKTGQPLGLEALIRWRHPLRGELPPSAFVPLVEQTELLHVMTEWVIDTTLARMVRLRNQPIQLPITVNVSLHDFAREGFAAALQEKMLAKKLPPSLLGIECLETERILESPAAMRGLEELKQRGFTISLDDFGAGYSNISYLRRMPLDIIKLDRSLIQGLCTDTSSRIIARSIVGMLKELEYVVLAEGVENAETARALNEFGCDQAQGYYYARPLADKDLDLWLLSKRGIGFAAGL</sequence>
<dbReference type="InterPro" id="IPR043128">
    <property type="entry name" value="Rev_trsase/Diguanyl_cyclase"/>
</dbReference>
<dbReference type="Gene3D" id="3.20.20.450">
    <property type="entry name" value="EAL domain"/>
    <property type="match status" value="1"/>
</dbReference>
<dbReference type="Pfam" id="PF00563">
    <property type="entry name" value="EAL"/>
    <property type="match status" value="1"/>
</dbReference>
<dbReference type="InterPro" id="IPR050706">
    <property type="entry name" value="Cyclic-di-GMP_PDE-like"/>
</dbReference>
<geneLocation type="plasmid" evidence="2 3">
    <name>unnamed1</name>
</geneLocation>
<dbReference type="InterPro" id="IPR000160">
    <property type="entry name" value="GGDEF_dom"/>
</dbReference>
<dbReference type="SMART" id="SM00267">
    <property type="entry name" value="GGDEF"/>
    <property type="match status" value="1"/>
</dbReference>
<dbReference type="SUPFAM" id="SSF55781">
    <property type="entry name" value="GAF domain-like"/>
    <property type="match status" value="1"/>
</dbReference>
<dbReference type="AlphaFoldDB" id="A0A518XIG1"/>
<dbReference type="Pfam" id="PF00990">
    <property type="entry name" value="GGDEF"/>
    <property type="match status" value="1"/>
</dbReference>
<dbReference type="OrthoDB" id="6597954at2"/>
<dbReference type="SMART" id="SM00052">
    <property type="entry name" value="EAL"/>
    <property type="match status" value="1"/>
</dbReference>
<gene>
    <name evidence="2" type="ORF">D8B20_18735</name>
</gene>
<reference evidence="2 3" key="1">
    <citation type="submission" date="2018-10" db="EMBL/GenBank/DDBJ databases">
        <title>Genome Sequencing of Pantoea dispersa DSM 32899.</title>
        <authorList>
            <person name="Nawrath M."/>
            <person name="Ottenheim C."/>
            <person name="Wilm A."/>
            <person name="Zimmermann W."/>
            <person name="Wu J.C."/>
        </authorList>
    </citation>
    <scope>NUCLEOTIDE SEQUENCE [LARGE SCALE GENOMIC DNA]</scope>
    <source>
        <strain evidence="2 3">DSM 32899</strain>
        <plasmid evidence="2 3">unnamed1</plasmid>
    </source>
</reference>
<dbReference type="GO" id="GO:0071111">
    <property type="term" value="F:cyclic-guanylate-specific phosphodiesterase activity"/>
    <property type="evidence" value="ECO:0007669"/>
    <property type="project" value="InterPro"/>
</dbReference>
<dbReference type="InterPro" id="IPR029016">
    <property type="entry name" value="GAF-like_dom_sf"/>
</dbReference>
<dbReference type="SMART" id="SM00065">
    <property type="entry name" value="GAF"/>
    <property type="match status" value="1"/>
</dbReference>
<dbReference type="PANTHER" id="PTHR33121:SF79">
    <property type="entry name" value="CYCLIC DI-GMP PHOSPHODIESTERASE PDED-RELATED"/>
    <property type="match status" value="1"/>
</dbReference>
<dbReference type="SUPFAM" id="SSF55073">
    <property type="entry name" value="Nucleotide cyclase"/>
    <property type="match status" value="1"/>
</dbReference>
<dbReference type="Gene3D" id="3.30.70.270">
    <property type="match status" value="1"/>
</dbReference>
<dbReference type="SUPFAM" id="SSF141868">
    <property type="entry name" value="EAL domain-like"/>
    <property type="match status" value="1"/>
</dbReference>
<dbReference type="RefSeq" id="WP_145891113.1">
    <property type="nucleotide sequence ID" value="NZ_CP032703.1"/>
</dbReference>
<proteinExistence type="predicted"/>
<organism evidence="2 3">
    <name type="scientific">Candidatus Pantoea soli</name>
    <dbReference type="NCBI Taxonomy" id="3098669"/>
    <lineage>
        <taxon>Bacteria</taxon>
        <taxon>Pseudomonadati</taxon>
        <taxon>Pseudomonadota</taxon>
        <taxon>Gammaproteobacteria</taxon>
        <taxon>Enterobacterales</taxon>
        <taxon>Erwiniaceae</taxon>
        <taxon>Pantoea</taxon>
    </lineage>
</organism>
<keyword evidence="3" id="KW-1185">Reference proteome</keyword>
<accession>A0A518XIG1</accession>
<name>A0A518XIG1_9GAMM</name>
<dbReference type="CDD" id="cd01948">
    <property type="entry name" value="EAL"/>
    <property type="match status" value="1"/>
</dbReference>
<dbReference type="Gene3D" id="3.30.450.40">
    <property type="match status" value="1"/>
</dbReference>
<evidence type="ECO:0000313" key="3">
    <source>
        <dbReference type="Proteomes" id="UP000319411"/>
    </source>
</evidence>
<dbReference type="Pfam" id="PF01590">
    <property type="entry name" value="GAF"/>
    <property type="match status" value="1"/>
</dbReference>
<dbReference type="InterPro" id="IPR035919">
    <property type="entry name" value="EAL_sf"/>
</dbReference>
<dbReference type="PROSITE" id="PS50883">
    <property type="entry name" value="EAL"/>
    <property type="match status" value="1"/>
</dbReference>
<dbReference type="InterPro" id="IPR001633">
    <property type="entry name" value="EAL_dom"/>
</dbReference>
<dbReference type="KEGG" id="pdis:D8B20_18735"/>
<keyword evidence="2" id="KW-0614">Plasmid</keyword>
<feature type="domain" description="EAL" evidence="1">
    <location>
        <begin position="335"/>
        <end position="589"/>
    </location>
</feature>
<dbReference type="PANTHER" id="PTHR33121">
    <property type="entry name" value="CYCLIC DI-GMP PHOSPHODIESTERASE PDEF"/>
    <property type="match status" value="1"/>
</dbReference>
<dbReference type="InterPro" id="IPR029787">
    <property type="entry name" value="Nucleotide_cyclase"/>
</dbReference>
<dbReference type="EMBL" id="CP032703">
    <property type="protein sequence ID" value="QDY43959.1"/>
    <property type="molecule type" value="Genomic_DNA"/>
</dbReference>
<evidence type="ECO:0000313" key="2">
    <source>
        <dbReference type="EMBL" id="QDY43959.1"/>
    </source>
</evidence>